<reference evidence="3" key="1">
    <citation type="submission" date="2025-05" db="UniProtKB">
        <authorList>
            <consortium name="Ensembl"/>
        </authorList>
    </citation>
    <scope>IDENTIFICATION</scope>
</reference>
<dbReference type="Proteomes" id="UP000646548">
    <property type="component" value="Unassembled WGS sequence"/>
</dbReference>
<protein>
    <submittedName>
        <fullName evidence="2 3">HCLS1-associated protein X-1</fullName>
    </submittedName>
</protein>
<dbReference type="PANTHER" id="PTHR14938:SF2">
    <property type="entry name" value="HCLS1-ASSOCIATED PROTEIN X-1"/>
    <property type="match status" value="1"/>
</dbReference>
<feature type="compositionally biased region" description="Pro residues" evidence="1">
    <location>
        <begin position="131"/>
        <end position="148"/>
    </location>
</feature>
<feature type="compositionally biased region" description="Basic and acidic residues" evidence="1">
    <location>
        <begin position="205"/>
        <end position="225"/>
    </location>
</feature>
<dbReference type="PIRSF" id="PIRSF037634">
    <property type="entry name" value="HS1-associating_X-1"/>
    <property type="match status" value="1"/>
</dbReference>
<dbReference type="PaxDb" id="30732-ENSOMEP00000004930"/>
<dbReference type="GO" id="GO:0016529">
    <property type="term" value="C:sarcoplasmic reticulum"/>
    <property type="evidence" value="ECO:0007669"/>
    <property type="project" value="TreeGrafter"/>
</dbReference>
<dbReference type="GO" id="GO:0030833">
    <property type="term" value="P:regulation of actin filament polymerization"/>
    <property type="evidence" value="ECO:0007669"/>
    <property type="project" value="TreeGrafter"/>
</dbReference>
<dbReference type="InterPro" id="IPR017248">
    <property type="entry name" value="HAX-1"/>
</dbReference>
<dbReference type="Ensembl" id="ENSOMET00000008340.1">
    <property type="protein sequence ID" value="ENSOMEP00000004930.1"/>
    <property type="gene ID" value="ENSOMEG00000005917.1"/>
</dbReference>
<dbReference type="STRING" id="30732.ENSOMEP00000004930"/>
<dbReference type="OMA" id="SKFNDIW"/>
<dbReference type="GO" id="GO:0030136">
    <property type="term" value="C:clathrin-coated vesicle"/>
    <property type="evidence" value="ECO:0007669"/>
    <property type="project" value="TreeGrafter"/>
</dbReference>
<feature type="compositionally biased region" description="Basic and acidic residues" evidence="1">
    <location>
        <begin position="120"/>
        <end position="130"/>
    </location>
</feature>
<evidence type="ECO:0000313" key="4">
    <source>
        <dbReference type="Proteomes" id="UP000261560"/>
    </source>
</evidence>
<dbReference type="GeneTree" id="ENSGT00390000018324"/>
<feature type="region of interest" description="Disordered" evidence="1">
    <location>
        <begin position="170"/>
        <end position="192"/>
    </location>
</feature>
<dbReference type="PANTHER" id="PTHR14938">
    <property type="entry name" value="HCLS1-ASSOCIATED PROTEIN X-1"/>
    <property type="match status" value="1"/>
</dbReference>
<dbReference type="GO" id="GO:0015629">
    <property type="term" value="C:actin cytoskeleton"/>
    <property type="evidence" value="ECO:0007669"/>
    <property type="project" value="TreeGrafter"/>
</dbReference>
<feature type="region of interest" description="Disordered" evidence="1">
    <location>
        <begin position="28"/>
        <end position="51"/>
    </location>
</feature>
<name>A0A3B3BHH3_ORYME</name>
<keyword evidence="4" id="KW-1185">Reference proteome</keyword>
<dbReference type="GO" id="GO:0005739">
    <property type="term" value="C:mitochondrion"/>
    <property type="evidence" value="ECO:0007669"/>
    <property type="project" value="TreeGrafter"/>
</dbReference>
<organism evidence="3 4">
    <name type="scientific">Oryzias melastigma</name>
    <name type="common">Marine medaka</name>
    <dbReference type="NCBI Taxonomy" id="30732"/>
    <lineage>
        <taxon>Eukaryota</taxon>
        <taxon>Metazoa</taxon>
        <taxon>Chordata</taxon>
        <taxon>Craniata</taxon>
        <taxon>Vertebrata</taxon>
        <taxon>Euteleostomi</taxon>
        <taxon>Actinopterygii</taxon>
        <taxon>Neopterygii</taxon>
        <taxon>Teleostei</taxon>
        <taxon>Neoteleostei</taxon>
        <taxon>Acanthomorphata</taxon>
        <taxon>Ovalentaria</taxon>
        <taxon>Atherinomorphae</taxon>
        <taxon>Beloniformes</taxon>
        <taxon>Adrianichthyidae</taxon>
        <taxon>Oryziinae</taxon>
        <taxon>Oryzias</taxon>
    </lineage>
</organism>
<feature type="region of interest" description="Disordered" evidence="1">
    <location>
        <begin position="97"/>
        <end position="152"/>
    </location>
</feature>
<accession>A0A3B3BHH3</accession>
<reference evidence="2" key="2">
    <citation type="journal article" name="BMC Genomics">
        <title>Long-read sequencing and de novo genome assembly of marine medaka (Oryzias melastigma).</title>
        <authorList>
            <person name="Liang P."/>
            <person name="Saqib H.S.A."/>
            <person name="Ni X."/>
            <person name="Shen Y."/>
        </authorList>
    </citation>
    <scope>NUCLEOTIDE SEQUENCE</scope>
    <source>
        <strain evidence="2">Bigg-433</strain>
    </source>
</reference>
<gene>
    <name evidence="2" type="ORF">FQA47_005179</name>
</gene>
<feature type="compositionally biased region" description="Acidic residues" evidence="1">
    <location>
        <begin position="29"/>
        <end position="38"/>
    </location>
</feature>
<proteinExistence type="predicted"/>
<dbReference type="EMBL" id="WKFB01000424">
    <property type="protein sequence ID" value="KAF6723497.1"/>
    <property type="molecule type" value="Genomic_DNA"/>
</dbReference>
<dbReference type="GO" id="GO:0016324">
    <property type="term" value="C:apical plasma membrane"/>
    <property type="evidence" value="ECO:0007669"/>
    <property type="project" value="TreeGrafter"/>
</dbReference>
<evidence type="ECO:0000313" key="3">
    <source>
        <dbReference type="Ensembl" id="ENSOMEP00000004930.1"/>
    </source>
</evidence>
<evidence type="ECO:0000256" key="1">
    <source>
        <dbReference type="SAM" id="MobiDB-lite"/>
    </source>
</evidence>
<dbReference type="Proteomes" id="UP000261560">
    <property type="component" value="Unplaced"/>
</dbReference>
<feature type="region of interest" description="Disordered" evidence="1">
    <location>
        <begin position="205"/>
        <end position="256"/>
    </location>
</feature>
<dbReference type="OrthoDB" id="5562606at2759"/>
<evidence type="ECO:0000313" key="2">
    <source>
        <dbReference type="EMBL" id="KAF6723497.1"/>
    </source>
</evidence>
<dbReference type="GO" id="GO:0043066">
    <property type="term" value="P:negative regulation of apoptotic process"/>
    <property type="evidence" value="ECO:0007669"/>
    <property type="project" value="InterPro"/>
</dbReference>
<dbReference type="AlphaFoldDB" id="A0A3B3BHH3"/>
<sequence>MSVFDLFRGFFGGHFHGRRDPFFDAMTRDEEDEEEEDDGLHQEGFTGGQLDPFDGAFRFGFSLGPDGMRVQEPPIFGHILREMEEIFSQMGRWESGQLDLPRVTPPPAAPEKGGNPLRDFMLKHPDRDPPAPHAPPHAPFHGWPPLPKEPLRPADEELRVDRDLDSAVSSGGLDQILAPPSDQKPAQPRTRSFFQSVVVSRVVRPDGTVEERRTVRDGHGHEETTVTRSGGPRREEEPEQTAPVLPGGAQHFSDLRDDDSLFSRFFGGFK</sequence>